<feature type="signal peptide" evidence="2">
    <location>
        <begin position="1"/>
        <end position="21"/>
    </location>
</feature>
<protein>
    <submittedName>
        <fullName evidence="3">Uncharacterized protein</fullName>
    </submittedName>
</protein>
<feature type="chain" id="PRO_5012431013" evidence="2">
    <location>
        <begin position="22"/>
        <end position="107"/>
    </location>
</feature>
<evidence type="ECO:0000256" key="2">
    <source>
        <dbReference type="SAM" id="SignalP"/>
    </source>
</evidence>
<gene>
    <name evidence="3" type="ORF">CPHO_09535</name>
</gene>
<evidence type="ECO:0000256" key="1">
    <source>
        <dbReference type="SAM" id="MobiDB-lite"/>
    </source>
</evidence>
<dbReference type="RefSeq" id="WP_075735271.1">
    <property type="nucleotide sequence ID" value="NZ_CP009249.1"/>
</dbReference>
<organism evidence="3 4">
    <name type="scientific">Corynebacterium phocae</name>
    <dbReference type="NCBI Taxonomy" id="161895"/>
    <lineage>
        <taxon>Bacteria</taxon>
        <taxon>Bacillati</taxon>
        <taxon>Actinomycetota</taxon>
        <taxon>Actinomycetes</taxon>
        <taxon>Mycobacteriales</taxon>
        <taxon>Corynebacteriaceae</taxon>
        <taxon>Corynebacterium</taxon>
    </lineage>
</organism>
<reference evidence="3 4" key="1">
    <citation type="submission" date="2014-08" db="EMBL/GenBank/DDBJ databases">
        <title>Complete genome sequence of Corynebacterium phocae M408/89/1(T)(=DSM 44612(T)), isolated from the common seal (Phoca vitulina).</title>
        <authorList>
            <person name="Ruckert C."/>
            <person name="Albersmeier A."/>
            <person name="Winkler A."/>
            <person name="Kalinowski J."/>
        </authorList>
    </citation>
    <scope>NUCLEOTIDE SEQUENCE [LARGE SCALE GENOMIC DNA]</scope>
    <source>
        <strain evidence="3 4">M408/89/1</strain>
    </source>
</reference>
<keyword evidence="4" id="KW-1185">Reference proteome</keyword>
<dbReference type="EMBL" id="CP009249">
    <property type="protein sequence ID" value="APT93087.1"/>
    <property type="molecule type" value="Genomic_DNA"/>
</dbReference>
<accession>A0A1L7D4U6</accession>
<dbReference type="AlphaFoldDB" id="A0A1L7D4U6"/>
<feature type="region of interest" description="Disordered" evidence="1">
    <location>
        <begin position="33"/>
        <end position="69"/>
    </location>
</feature>
<dbReference type="KEGG" id="cpho:CPHO_09535"/>
<dbReference type="Proteomes" id="UP000185491">
    <property type="component" value="Chromosome"/>
</dbReference>
<proteinExistence type="predicted"/>
<name>A0A1L7D4U6_9CORY</name>
<evidence type="ECO:0000313" key="3">
    <source>
        <dbReference type="EMBL" id="APT93087.1"/>
    </source>
</evidence>
<sequence length="107" mass="10569">MTRWLVSLLLTTGISVTSASAVPLGVAQELPVHSQSAAEVATQPAGGQDDPAQGAPAPGREPQAEAPLDTVSWPGLLAGAAALLSPAGLALLPVDWAQLAEALGSLG</sequence>
<evidence type="ECO:0000313" key="4">
    <source>
        <dbReference type="Proteomes" id="UP000185491"/>
    </source>
</evidence>
<keyword evidence="2" id="KW-0732">Signal</keyword>